<dbReference type="RefSeq" id="WP_050668515.1">
    <property type="nucleotide sequence ID" value="NZ_LAIR01000002.1"/>
</dbReference>
<dbReference type="InterPro" id="IPR000835">
    <property type="entry name" value="HTH_MarR-typ"/>
</dbReference>
<feature type="region of interest" description="Disordered" evidence="1">
    <location>
        <begin position="1"/>
        <end position="21"/>
    </location>
</feature>
<dbReference type="GO" id="GO:0006950">
    <property type="term" value="P:response to stress"/>
    <property type="evidence" value="ECO:0007669"/>
    <property type="project" value="TreeGrafter"/>
</dbReference>
<evidence type="ECO:0000256" key="1">
    <source>
        <dbReference type="SAM" id="MobiDB-lite"/>
    </source>
</evidence>
<sequence length="180" mass="19865">MDETDDYSTPAPRRPGAVPDALDHLDPVRRHFLRLDEVPPVTALPQLLRRASAVMDAAVLESVHQRGWRELTDGDLKLLDSLRDRTVPISTLAELLGVSHQAVSRRVTDLVARGMATKDQGWQDVRVVLVRLTARGRAAVRALDESVDEALGFVVDDIPAEHLERLLVHLTVLAQELPGA</sequence>
<protein>
    <recommendedName>
        <fullName evidence="2">HTH marR-type domain-containing protein</fullName>
    </recommendedName>
</protein>
<dbReference type="SUPFAM" id="SSF46785">
    <property type="entry name" value="Winged helix' DNA-binding domain"/>
    <property type="match status" value="1"/>
</dbReference>
<dbReference type="EMBL" id="LAIR01000002">
    <property type="protein sequence ID" value="KNX36273.1"/>
    <property type="molecule type" value="Genomic_DNA"/>
</dbReference>
<comment type="caution">
    <text evidence="3">The sequence shown here is derived from an EMBL/GenBank/DDBJ whole genome shotgun (WGS) entry which is preliminary data.</text>
</comment>
<dbReference type="GO" id="GO:0003700">
    <property type="term" value="F:DNA-binding transcription factor activity"/>
    <property type="evidence" value="ECO:0007669"/>
    <property type="project" value="InterPro"/>
</dbReference>
<evidence type="ECO:0000313" key="3">
    <source>
        <dbReference type="EMBL" id="KNX36273.1"/>
    </source>
</evidence>
<dbReference type="InterPro" id="IPR036388">
    <property type="entry name" value="WH-like_DNA-bd_sf"/>
</dbReference>
<organism evidence="3 4">
    <name type="scientific">Luteipulveratus halotolerans</name>
    <dbReference type="NCBI Taxonomy" id="1631356"/>
    <lineage>
        <taxon>Bacteria</taxon>
        <taxon>Bacillati</taxon>
        <taxon>Actinomycetota</taxon>
        <taxon>Actinomycetes</taxon>
        <taxon>Micrococcales</taxon>
        <taxon>Dermacoccaceae</taxon>
        <taxon>Luteipulveratus</taxon>
    </lineage>
</organism>
<dbReference type="SMART" id="SM00347">
    <property type="entry name" value="HTH_MARR"/>
    <property type="match status" value="1"/>
</dbReference>
<dbReference type="InterPro" id="IPR039422">
    <property type="entry name" value="MarR/SlyA-like"/>
</dbReference>
<dbReference type="PROSITE" id="PS50995">
    <property type="entry name" value="HTH_MARR_2"/>
    <property type="match status" value="1"/>
</dbReference>
<gene>
    <name evidence="3" type="ORF">VV01_02535</name>
</gene>
<evidence type="ECO:0000259" key="2">
    <source>
        <dbReference type="PROSITE" id="PS50995"/>
    </source>
</evidence>
<dbReference type="PANTHER" id="PTHR33164:SF94">
    <property type="entry name" value="TRANSCRIPTIONAL REGULATORY PROTEIN-RELATED"/>
    <property type="match status" value="1"/>
</dbReference>
<keyword evidence="4" id="KW-1185">Reference proteome</keyword>
<dbReference type="Gene3D" id="1.10.10.10">
    <property type="entry name" value="Winged helix-like DNA-binding domain superfamily/Winged helix DNA-binding domain"/>
    <property type="match status" value="1"/>
</dbReference>
<dbReference type="Proteomes" id="UP000037397">
    <property type="component" value="Unassembled WGS sequence"/>
</dbReference>
<dbReference type="PANTHER" id="PTHR33164">
    <property type="entry name" value="TRANSCRIPTIONAL REGULATOR, MARR FAMILY"/>
    <property type="match status" value="1"/>
</dbReference>
<dbReference type="InterPro" id="IPR036390">
    <property type="entry name" value="WH_DNA-bd_sf"/>
</dbReference>
<name>A0A0L6CFF9_9MICO</name>
<evidence type="ECO:0000313" key="4">
    <source>
        <dbReference type="Proteomes" id="UP000037397"/>
    </source>
</evidence>
<dbReference type="AlphaFoldDB" id="A0A0L6CFF9"/>
<proteinExistence type="predicted"/>
<reference evidence="4" key="1">
    <citation type="submission" date="2015-03" db="EMBL/GenBank/DDBJ databases">
        <title>Luteipulveratus halotolerans sp. nov., a novel actinobacterium (Dermacoccaceae) from Sarawak, Malaysia.</title>
        <authorList>
            <person name="Juboi H."/>
            <person name="Basik A."/>
            <person name="Shamsul S.S."/>
            <person name="Arnold P."/>
            <person name="Schmitt E.K."/>
            <person name="Sanglier J.-J."/>
            <person name="Yeo T."/>
        </authorList>
    </citation>
    <scope>NUCLEOTIDE SEQUENCE [LARGE SCALE GENOMIC DNA]</scope>
    <source>
        <strain evidence="4">C296001</strain>
    </source>
</reference>
<feature type="domain" description="HTH marR-type" evidence="2">
    <location>
        <begin position="41"/>
        <end position="175"/>
    </location>
</feature>
<accession>A0A0L6CFF9</accession>
<dbReference type="Pfam" id="PF12802">
    <property type="entry name" value="MarR_2"/>
    <property type="match status" value="1"/>
</dbReference>